<sequence length="197" mass="22088">MTIVPPLMTVLIVFVPSFRVLVGFADQWGRKPDEVALGRYLTVQHSEDSVENSAAFLQHFVIPEPQNGIALIVEPARSRQIGLRRRMLATIELDDQHLLATEEIDNVRTERHPTGEFMAVQEPVSKVAPQAIFGFLLILTKIARLLRFTRSTFDGACPLACGFAPLILPFGPPSPRWGEEGTRGFRLLQCSLFPRIR</sequence>
<evidence type="ECO:0000313" key="1">
    <source>
        <dbReference type="EMBL" id="MBB5534422.1"/>
    </source>
</evidence>
<gene>
    <name evidence="1" type="ORF">GGD55_001093</name>
</gene>
<reference evidence="1 2" key="1">
    <citation type="submission" date="2020-08" db="EMBL/GenBank/DDBJ databases">
        <title>Genomic Encyclopedia of Type Strains, Phase IV (KMG-V): Genome sequencing to study the core and pangenomes of soil and plant-associated prokaryotes.</title>
        <authorList>
            <person name="Whitman W."/>
        </authorList>
    </citation>
    <scope>NUCLEOTIDE SEQUENCE [LARGE SCALE GENOMIC DNA]</scope>
    <source>
        <strain evidence="1 2">SEMIA 4084</strain>
    </source>
</reference>
<protein>
    <submittedName>
        <fullName evidence="1">Uncharacterized protein</fullName>
    </submittedName>
</protein>
<organism evidence="1 2">
    <name type="scientific">Rhizobium giardinii</name>
    <dbReference type="NCBI Taxonomy" id="56731"/>
    <lineage>
        <taxon>Bacteria</taxon>
        <taxon>Pseudomonadati</taxon>
        <taxon>Pseudomonadota</taxon>
        <taxon>Alphaproteobacteria</taxon>
        <taxon>Hyphomicrobiales</taxon>
        <taxon>Rhizobiaceae</taxon>
        <taxon>Rhizobium/Agrobacterium group</taxon>
        <taxon>Rhizobium</taxon>
    </lineage>
</organism>
<dbReference type="Proteomes" id="UP000585507">
    <property type="component" value="Unassembled WGS sequence"/>
</dbReference>
<dbReference type="EMBL" id="JACHBK010000002">
    <property type="protein sequence ID" value="MBB5534422.1"/>
    <property type="molecule type" value="Genomic_DNA"/>
</dbReference>
<dbReference type="AlphaFoldDB" id="A0A7W8X7E0"/>
<keyword evidence="2" id="KW-1185">Reference proteome</keyword>
<evidence type="ECO:0000313" key="2">
    <source>
        <dbReference type="Proteomes" id="UP000585507"/>
    </source>
</evidence>
<accession>A0A7W8X7E0</accession>
<comment type="caution">
    <text evidence="1">The sequence shown here is derived from an EMBL/GenBank/DDBJ whole genome shotgun (WGS) entry which is preliminary data.</text>
</comment>
<proteinExistence type="predicted"/>
<name>A0A7W8X7E0_9HYPH</name>